<dbReference type="SUPFAM" id="SSF53474">
    <property type="entry name" value="alpha/beta-Hydrolases"/>
    <property type="match status" value="1"/>
</dbReference>
<dbReference type="Proteomes" id="UP000777438">
    <property type="component" value="Unassembled WGS sequence"/>
</dbReference>
<dbReference type="GO" id="GO:0016020">
    <property type="term" value="C:membrane"/>
    <property type="evidence" value="ECO:0007669"/>
    <property type="project" value="TreeGrafter"/>
</dbReference>
<evidence type="ECO:0000313" key="2">
    <source>
        <dbReference type="EMBL" id="KAH6884246.1"/>
    </source>
</evidence>
<organism evidence="2 3">
    <name type="scientific">Thelonectria olida</name>
    <dbReference type="NCBI Taxonomy" id="1576542"/>
    <lineage>
        <taxon>Eukaryota</taxon>
        <taxon>Fungi</taxon>
        <taxon>Dikarya</taxon>
        <taxon>Ascomycota</taxon>
        <taxon>Pezizomycotina</taxon>
        <taxon>Sordariomycetes</taxon>
        <taxon>Hypocreomycetidae</taxon>
        <taxon>Hypocreales</taxon>
        <taxon>Nectriaceae</taxon>
        <taxon>Thelonectria</taxon>
    </lineage>
</organism>
<sequence>MSASPLSQGDHFFEADGVRFHYLVRGSGPLMIIQSLGWGMPGGYLWNGTGPHLEKKNTVLYFEPRGNGASSKPADPSTMSAKTMAEDLEHLRIHLGLDALPVLMGGSHAGAISLRYAERYPSRVAKLVLFASQVMDSPKNNNTMNWVTKRKDDPAYTPAIATLVELKASGGPKTDEEFQASLDVLIPWYFSDTTKADILRRDVAGGPTLPAAYGFVTNLNDAKDENKLPHVAEAGSVTAKTLILWGAEDAMCSLEAANALAEGIPDSKLVIIPGVGHFAYIEDPDAFWGELDPFLES</sequence>
<dbReference type="InterPro" id="IPR050266">
    <property type="entry name" value="AB_hydrolase_sf"/>
</dbReference>
<keyword evidence="3" id="KW-1185">Reference proteome</keyword>
<feature type="domain" description="AB hydrolase-1" evidence="1">
    <location>
        <begin position="39"/>
        <end position="284"/>
    </location>
</feature>
<accession>A0A9P9AM51</accession>
<dbReference type="AlphaFoldDB" id="A0A9P9AM51"/>
<name>A0A9P9AM51_9HYPO</name>
<dbReference type="GO" id="GO:0016787">
    <property type="term" value="F:hydrolase activity"/>
    <property type="evidence" value="ECO:0007669"/>
    <property type="project" value="UniProtKB-KW"/>
</dbReference>
<dbReference type="InterPro" id="IPR029058">
    <property type="entry name" value="AB_hydrolase_fold"/>
</dbReference>
<gene>
    <name evidence="2" type="ORF">B0T10DRAFT_136030</name>
</gene>
<protein>
    <submittedName>
        <fullName evidence="2">Alpha/Beta hydrolase protein</fullName>
    </submittedName>
</protein>
<reference evidence="2 3" key="1">
    <citation type="journal article" date="2021" name="Nat. Commun.">
        <title>Genetic determinants of endophytism in the Arabidopsis root mycobiome.</title>
        <authorList>
            <person name="Mesny F."/>
            <person name="Miyauchi S."/>
            <person name="Thiergart T."/>
            <person name="Pickel B."/>
            <person name="Atanasova L."/>
            <person name="Karlsson M."/>
            <person name="Huettel B."/>
            <person name="Barry K.W."/>
            <person name="Haridas S."/>
            <person name="Chen C."/>
            <person name="Bauer D."/>
            <person name="Andreopoulos W."/>
            <person name="Pangilinan J."/>
            <person name="LaButti K."/>
            <person name="Riley R."/>
            <person name="Lipzen A."/>
            <person name="Clum A."/>
            <person name="Drula E."/>
            <person name="Henrissat B."/>
            <person name="Kohler A."/>
            <person name="Grigoriev I.V."/>
            <person name="Martin F.M."/>
            <person name="Hacquard S."/>
        </authorList>
    </citation>
    <scope>NUCLEOTIDE SEQUENCE [LARGE SCALE GENOMIC DNA]</scope>
    <source>
        <strain evidence="2 3">MPI-CAGE-CH-0241</strain>
    </source>
</reference>
<dbReference type="InterPro" id="IPR000073">
    <property type="entry name" value="AB_hydrolase_1"/>
</dbReference>
<dbReference type="Gene3D" id="3.40.50.1820">
    <property type="entry name" value="alpha/beta hydrolase"/>
    <property type="match status" value="1"/>
</dbReference>
<dbReference type="PANTHER" id="PTHR43798:SF33">
    <property type="entry name" value="HYDROLASE, PUTATIVE (AFU_ORTHOLOGUE AFUA_2G14860)-RELATED"/>
    <property type="match status" value="1"/>
</dbReference>
<comment type="caution">
    <text evidence="2">The sequence shown here is derived from an EMBL/GenBank/DDBJ whole genome shotgun (WGS) entry which is preliminary data.</text>
</comment>
<evidence type="ECO:0000259" key="1">
    <source>
        <dbReference type="Pfam" id="PF00561"/>
    </source>
</evidence>
<dbReference type="Pfam" id="PF00561">
    <property type="entry name" value="Abhydrolase_1"/>
    <property type="match status" value="1"/>
</dbReference>
<proteinExistence type="predicted"/>
<evidence type="ECO:0000313" key="3">
    <source>
        <dbReference type="Proteomes" id="UP000777438"/>
    </source>
</evidence>
<dbReference type="EMBL" id="JAGPYM010000021">
    <property type="protein sequence ID" value="KAH6884246.1"/>
    <property type="molecule type" value="Genomic_DNA"/>
</dbReference>
<dbReference type="PANTHER" id="PTHR43798">
    <property type="entry name" value="MONOACYLGLYCEROL LIPASE"/>
    <property type="match status" value="1"/>
</dbReference>
<keyword evidence="2" id="KW-0378">Hydrolase</keyword>
<dbReference type="OrthoDB" id="10249433at2759"/>